<feature type="chain" id="PRO_5043124064" evidence="1">
    <location>
        <begin position="17"/>
        <end position="251"/>
    </location>
</feature>
<dbReference type="OrthoDB" id="5894815at2759"/>
<dbReference type="Proteomes" id="UP000268014">
    <property type="component" value="Unassembled WGS sequence"/>
</dbReference>
<sequence length="251" mass="26978">MKLLIWSMMLITGIKACMKTVPGEMPGDDPVCDNCASAAELTCEESNICDFSLLRRSKNGASCSTYSCSAGQMYAYIHRQSTPVDGAICDRDSQLVWKTTDGQAYGKTLQATCAFRCDKCTPAIPLSCPSGYTCDFDLLRETESAGSCMTYTCTDGQFLGDNGLLEGPVAVDSAVCRRDKIWMSPLGETFGTTLRATCAFQQCKKAVCVDGVMKANPGNVAVQLLSCNTMAQWMDSLGETFTAAQCEASES</sequence>
<dbReference type="EMBL" id="UZAF01019131">
    <property type="protein sequence ID" value="VDO57870.1"/>
    <property type="molecule type" value="Genomic_DNA"/>
</dbReference>
<evidence type="ECO:0000313" key="3">
    <source>
        <dbReference type="Proteomes" id="UP000268014"/>
    </source>
</evidence>
<evidence type="ECO:0000313" key="2">
    <source>
        <dbReference type="EMBL" id="VDO57870.1"/>
    </source>
</evidence>
<reference evidence="2 3" key="2">
    <citation type="submission" date="2018-11" db="EMBL/GenBank/DDBJ databases">
        <authorList>
            <consortium name="Pathogen Informatics"/>
        </authorList>
    </citation>
    <scope>NUCLEOTIDE SEQUENCE [LARGE SCALE GENOMIC DNA]</scope>
    <source>
        <strain evidence="2 3">MHpl1</strain>
    </source>
</reference>
<gene>
    <name evidence="2" type="ORF">HPLM_LOCUS15796</name>
</gene>
<protein>
    <submittedName>
        <fullName evidence="4">Ricin B-type lectin domain-containing protein</fullName>
    </submittedName>
</protein>
<keyword evidence="3" id="KW-1185">Reference proteome</keyword>
<evidence type="ECO:0000313" key="4">
    <source>
        <dbReference type="WBParaSite" id="HPLM_0001580401-mRNA-1"/>
    </source>
</evidence>
<keyword evidence="1" id="KW-0732">Signal</keyword>
<name>A0A0N4WVR9_HAEPC</name>
<accession>A0A0N4WVR9</accession>
<organism evidence="4">
    <name type="scientific">Haemonchus placei</name>
    <name type="common">Barber's pole worm</name>
    <dbReference type="NCBI Taxonomy" id="6290"/>
    <lineage>
        <taxon>Eukaryota</taxon>
        <taxon>Metazoa</taxon>
        <taxon>Ecdysozoa</taxon>
        <taxon>Nematoda</taxon>
        <taxon>Chromadorea</taxon>
        <taxon>Rhabditida</taxon>
        <taxon>Rhabditina</taxon>
        <taxon>Rhabditomorpha</taxon>
        <taxon>Strongyloidea</taxon>
        <taxon>Trichostrongylidae</taxon>
        <taxon>Haemonchus</taxon>
    </lineage>
</organism>
<evidence type="ECO:0000256" key="1">
    <source>
        <dbReference type="SAM" id="SignalP"/>
    </source>
</evidence>
<proteinExistence type="predicted"/>
<feature type="signal peptide" evidence="1">
    <location>
        <begin position="1"/>
        <end position="16"/>
    </location>
</feature>
<dbReference type="AlphaFoldDB" id="A0A0N4WVR9"/>
<dbReference type="WBParaSite" id="HPLM_0001580401-mRNA-1">
    <property type="protein sequence ID" value="HPLM_0001580401-mRNA-1"/>
    <property type="gene ID" value="HPLM_0001580401"/>
</dbReference>
<reference evidence="4" key="1">
    <citation type="submission" date="2017-02" db="UniProtKB">
        <authorList>
            <consortium name="WormBaseParasite"/>
        </authorList>
    </citation>
    <scope>IDENTIFICATION</scope>
</reference>